<dbReference type="PANTHER" id="PTHR22550">
    <property type="entry name" value="SPORE GERMINATION PROTEIN"/>
    <property type="match status" value="1"/>
</dbReference>
<accession>A0ABY5TSF3</accession>
<keyword evidence="3" id="KW-0812">Transmembrane</keyword>
<keyword evidence="1" id="KW-0802">TPR repeat</keyword>
<keyword evidence="6" id="KW-1185">Reference proteome</keyword>
<dbReference type="PROSITE" id="PS50293">
    <property type="entry name" value="TPR_REGION"/>
    <property type="match status" value="1"/>
</dbReference>
<name>A0ABY5TSF3_9GAMM</name>
<dbReference type="InterPro" id="IPR019734">
    <property type="entry name" value="TPR_rpt"/>
</dbReference>
<keyword evidence="3" id="KW-0472">Membrane</keyword>
<dbReference type="Proteomes" id="UP001059934">
    <property type="component" value="Chromosome"/>
</dbReference>
<evidence type="ECO:0000256" key="3">
    <source>
        <dbReference type="SAM" id="Phobius"/>
    </source>
</evidence>
<dbReference type="InterPro" id="IPR011990">
    <property type="entry name" value="TPR-like_helical_dom_sf"/>
</dbReference>
<feature type="compositionally biased region" description="Low complexity" evidence="2">
    <location>
        <begin position="484"/>
        <end position="507"/>
    </location>
</feature>
<feature type="transmembrane region" description="Helical" evidence="3">
    <location>
        <begin position="14"/>
        <end position="35"/>
    </location>
</feature>
<sequence>MFELLNSDFSQLHLLRPLALLGLIPALIAVALAQWRKRSAGNWEKIINPALLPYLMQGESNKKQRGMLWVLLAWIIACLAVAGPSWQQLPQPVHKKDAALILIMDLSPSMLAEDVKPSRLERARYKLIDILKNRSEGFSALVVYGGAAYTLTPLTEDSNTIISLVPVLHPTLLPEYGSNTEDAIETALELAISGGYQQGDLLLITDEVSQSAFNSIQSMISRAGKFRLSILGVGTQQGAPIPTGAGGFAKDRNGAIIIPKLSPASLQILAQNNGGIYAGMSADDSDIEAFLATTEELFPDATTELERSFDLWDDQGFWLAFLLLPIIVLSFRKGNIAMILLAPLLFSDPASALGWQDLWKTADQQASEALANGDAAAAQSLFKDPEWRGSAAYKAGDYETAINQFVDFDDADSHYNRGNALAHSGDLDAAIEAYDQALALNPEMEDAEANKELLEQLKQEQEQQQQDSDSSDDSEDSDSEQSQDQDSQSQDSESQDQQSQDQQQSDSQESEAKEGETEQSEEPKSEEERQREQEEQQRQEQKAHEPAKEPTEEPIKEPELSEAEKQAQKELEQWLRRVPDDPGGLLREKFRYQSRQRALERRRPVPPNNEQQERW</sequence>
<dbReference type="SMART" id="SM00028">
    <property type="entry name" value="TPR"/>
    <property type="match status" value="1"/>
</dbReference>
<dbReference type="PROSITE" id="PS50005">
    <property type="entry name" value="TPR"/>
    <property type="match status" value="1"/>
</dbReference>
<evidence type="ECO:0000313" key="6">
    <source>
        <dbReference type="Proteomes" id="UP001059934"/>
    </source>
</evidence>
<feature type="compositionally biased region" description="Acidic residues" evidence="2">
    <location>
        <begin position="469"/>
        <end position="483"/>
    </location>
</feature>
<dbReference type="PROSITE" id="PS50234">
    <property type="entry name" value="VWFA"/>
    <property type="match status" value="1"/>
</dbReference>
<dbReference type="Gene3D" id="3.40.50.410">
    <property type="entry name" value="von Willebrand factor, type A domain"/>
    <property type="match status" value="1"/>
</dbReference>
<dbReference type="EMBL" id="CP103416">
    <property type="protein sequence ID" value="UVW36285.1"/>
    <property type="molecule type" value="Genomic_DNA"/>
</dbReference>
<dbReference type="SUPFAM" id="SSF53300">
    <property type="entry name" value="vWA-like"/>
    <property type="match status" value="1"/>
</dbReference>
<feature type="transmembrane region" description="Helical" evidence="3">
    <location>
        <begin position="66"/>
        <end position="86"/>
    </location>
</feature>
<feature type="domain" description="VWFA" evidence="4">
    <location>
        <begin position="99"/>
        <end position="297"/>
    </location>
</feature>
<dbReference type="InterPro" id="IPR050768">
    <property type="entry name" value="UPF0353/GerABKA_families"/>
</dbReference>
<dbReference type="Gene3D" id="1.25.40.10">
    <property type="entry name" value="Tetratricopeptide repeat domain"/>
    <property type="match status" value="1"/>
</dbReference>
<gene>
    <name evidence="5" type="ORF">NYF23_06675</name>
</gene>
<feature type="compositionally biased region" description="Basic and acidic residues" evidence="2">
    <location>
        <begin position="510"/>
        <end position="603"/>
    </location>
</feature>
<proteinExistence type="predicted"/>
<dbReference type="Pfam" id="PF00515">
    <property type="entry name" value="TPR_1"/>
    <property type="match status" value="1"/>
</dbReference>
<dbReference type="SMART" id="SM00327">
    <property type="entry name" value="VWA"/>
    <property type="match status" value="1"/>
</dbReference>
<dbReference type="SUPFAM" id="SSF48452">
    <property type="entry name" value="TPR-like"/>
    <property type="match status" value="1"/>
</dbReference>
<dbReference type="InterPro" id="IPR036465">
    <property type="entry name" value="vWFA_dom_sf"/>
</dbReference>
<feature type="region of interest" description="Disordered" evidence="2">
    <location>
        <begin position="458"/>
        <end position="615"/>
    </location>
</feature>
<dbReference type="PANTHER" id="PTHR22550:SF14">
    <property type="entry name" value="VWFA DOMAIN-CONTAINING PROTEIN"/>
    <property type="match status" value="1"/>
</dbReference>
<protein>
    <submittedName>
        <fullName evidence="5">VWA domain-containing protein</fullName>
    </submittedName>
</protein>
<evidence type="ECO:0000256" key="2">
    <source>
        <dbReference type="SAM" id="MobiDB-lite"/>
    </source>
</evidence>
<dbReference type="Pfam" id="PF13519">
    <property type="entry name" value="VWA_2"/>
    <property type="match status" value="1"/>
</dbReference>
<dbReference type="InterPro" id="IPR002035">
    <property type="entry name" value="VWF_A"/>
</dbReference>
<evidence type="ECO:0000256" key="1">
    <source>
        <dbReference type="PROSITE-ProRule" id="PRU00339"/>
    </source>
</evidence>
<evidence type="ECO:0000259" key="4">
    <source>
        <dbReference type="PROSITE" id="PS50234"/>
    </source>
</evidence>
<organism evidence="5 6">
    <name type="scientific">SAR92 clade bacterium H455</name>
    <dbReference type="NCBI Taxonomy" id="2974818"/>
    <lineage>
        <taxon>Bacteria</taxon>
        <taxon>Pseudomonadati</taxon>
        <taxon>Pseudomonadota</taxon>
        <taxon>Gammaproteobacteria</taxon>
        <taxon>Cellvibrionales</taxon>
        <taxon>Porticoccaceae</taxon>
        <taxon>SAR92 clade</taxon>
    </lineage>
</organism>
<reference evidence="5" key="1">
    <citation type="submission" date="2022-08" db="EMBL/GenBank/DDBJ databases">
        <title>Catabolic pathway analysis in culturable SAR92 clade bacteria reveals their overlooked roles in DMSP degradation in coastal seas.</title>
        <authorList>
            <person name="He X."/>
            <person name="Zhang X."/>
            <person name="Zhang Y."/>
        </authorList>
    </citation>
    <scope>NUCLEOTIDE SEQUENCE</scope>
    <source>
        <strain evidence="5">H455</strain>
    </source>
</reference>
<keyword evidence="3" id="KW-1133">Transmembrane helix</keyword>
<evidence type="ECO:0000313" key="5">
    <source>
        <dbReference type="EMBL" id="UVW36285.1"/>
    </source>
</evidence>
<feature type="repeat" description="TPR" evidence="1">
    <location>
        <begin position="411"/>
        <end position="444"/>
    </location>
</feature>